<accession>A0ABP1DJB0</accession>
<protein>
    <recommendedName>
        <fullName evidence="3">BTB domain-containing protein</fullName>
    </recommendedName>
</protein>
<evidence type="ECO:0000313" key="1">
    <source>
        <dbReference type="EMBL" id="CAL1707891.1"/>
    </source>
</evidence>
<evidence type="ECO:0000313" key="2">
    <source>
        <dbReference type="Proteomes" id="UP001497453"/>
    </source>
</evidence>
<keyword evidence="2" id="KW-1185">Reference proteome</keyword>
<dbReference type="Proteomes" id="UP001497453">
    <property type="component" value="Chromosome 4"/>
</dbReference>
<gene>
    <name evidence="1" type="ORF">GFSPODELE1_LOCUS6584</name>
</gene>
<sequence length="366" mass="41080">MSERDIPQLLTPVTPSTSDEPVENIIVSVSTTFFPGAEHAHVPGFPDFIIVSSDSVHFYVHVDKLLDASKNGFNSLLPLRPEDQKDGMELVLKLPETSSVLNIILHTIYTISCAHYSPTVDVIVEAVNSFPKYGIPVGTYVALWTPLYQLILSVAPYSAIEMYALAASHDLYDLAVPISSHLLGFPLSSITDDLATRIGPVYLKRLVFLYLNRMRALKQLLLCPPRPHEATEKCDTLEQKKLTRAWALGAANLVWDARPDLSASSIISVLSFLTDGLTCTLCHDSLQARIRELVVQWSDVKASNEVWSLVLACLLQQSNHTTHTYRAFTVSNIIYTPHHYLHHHHCRQQQRYPTTNLLPPQLRKRL</sequence>
<name>A0ABP1DJB0_9APHY</name>
<dbReference type="EMBL" id="OZ037947">
    <property type="protein sequence ID" value="CAL1707891.1"/>
    <property type="molecule type" value="Genomic_DNA"/>
</dbReference>
<organism evidence="1 2">
    <name type="scientific">Somion occarium</name>
    <dbReference type="NCBI Taxonomy" id="3059160"/>
    <lineage>
        <taxon>Eukaryota</taxon>
        <taxon>Fungi</taxon>
        <taxon>Dikarya</taxon>
        <taxon>Basidiomycota</taxon>
        <taxon>Agaricomycotina</taxon>
        <taxon>Agaricomycetes</taxon>
        <taxon>Polyporales</taxon>
        <taxon>Cerrenaceae</taxon>
        <taxon>Somion</taxon>
    </lineage>
</organism>
<reference evidence="2" key="1">
    <citation type="submission" date="2024-04" db="EMBL/GenBank/DDBJ databases">
        <authorList>
            <person name="Shaw F."/>
            <person name="Minotto A."/>
        </authorList>
    </citation>
    <scope>NUCLEOTIDE SEQUENCE [LARGE SCALE GENOMIC DNA]</scope>
</reference>
<proteinExistence type="predicted"/>
<evidence type="ECO:0008006" key="3">
    <source>
        <dbReference type="Google" id="ProtNLM"/>
    </source>
</evidence>